<feature type="region of interest" description="Disordered" evidence="1">
    <location>
        <begin position="1"/>
        <end position="20"/>
    </location>
</feature>
<accession>A0A2V5HIB6</accession>
<name>A0A2V5HIB6_ASPV1</name>
<evidence type="ECO:0000256" key="2">
    <source>
        <dbReference type="SAM" id="Phobius"/>
    </source>
</evidence>
<keyword evidence="2" id="KW-0472">Membrane</keyword>
<organism evidence="3 4">
    <name type="scientific">Aspergillus violaceofuscus (strain CBS 115571)</name>
    <dbReference type="NCBI Taxonomy" id="1450538"/>
    <lineage>
        <taxon>Eukaryota</taxon>
        <taxon>Fungi</taxon>
        <taxon>Dikarya</taxon>
        <taxon>Ascomycota</taxon>
        <taxon>Pezizomycotina</taxon>
        <taxon>Eurotiomycetes</taxon>
        <taxon>Eurotiomycetidae</taxon>
        <taxon>Eurotiales</taxon>
        <taxon>Aspergillaceae</taxon>
        <taxon>Aspergillus</taxon>
    </lineage>
</organism>
<dbReference type="AlphaFoldDB" id="A0A2V5HIB6"/>
<evidence type="ECO:0000256" key="1">
    <source>
        <dbReference type="SAM" id="MobiDB-lite"/>
    </source>
</evidence>
<keyword evidence="4" id="KW-1185">Reference proteome</keyword>
<reference evidence="3 4" key="1">
    <citation type="submission" date="2018-02" db="EMBL/GenBank/DDBJ databases">
        <title>The genomes of Aspergillus section Nigri reveals drivers in fungal speciation.</title>
        <authorList>
            <consortium name="DOE Joint Genome Institute"/>
            <person name="Vesth T.C."/>
            <person name="Nybo J."/>
            <person name="Theobald S."/>
            <person name="Brandl J."/>
            <person name="Frisvad J.C."/>
            <person name="Nielsen K.F."/>
            <person name="Lyhne E.K."/>
            <person name="Kogle M.E."/>
            <person name="Kuo A."/>
            <person name="Riley R."/>
            <person name="Clum A."/>
            <person name="Nolan M."/>
            <person name="Lipzen A."/>
            <person name="Salamov A."/>
            <person name="Henrissat B."/>
            <person name="Wiebenga A."/>
            <person name="De vries R.P."/>
            <person name="Grigoriev I.V."/>
            <person name="Mortensen U.H."/>
            <person name="Andersen M.R."/>
            <person name="Baker S.E."/>
        </authorList>
    </citation>
    <scope>NUCLEOTIDE SEQUENCE [LARGE SCALE GENOMIC DNA]</scope>
    <source>
        <strain evidence="3 4">CBS 115571</strain>
    </source>
</reference>
<dbReference type="Proteomes" id="UP000249829">
    <property type="component" value="Unassembled WGS sequence"/>
</dbReference>
<keyword evidence="2" id="KW-0812">Transmembrane</keyword>
<dbReference type="EMBL" id="KZ825115">
    <property type="protein sequence ID" value="PYI21674.1"/>
    <property type="molecule type" value="Genomic_DNA"/>
</dbReference>
<gene>
    <name evidence="3" type="ORF">BO99DRAFT_60568</name>
</gene>
<keyword evidence="2" id="KW-1133">Transmembrane helix</keyword>
<proteinExistence type="predicted"/>
<evidence type="ECO:0000313" key="4">
    <source>
        <dbReference type="Proteomes" id="UP000249829"/>
    </source>
</evidence>
<feature type="transmembrane region" description="Helical" evidence="2">
    <location>
        <begin position="72"/>
        <end position="92"/>
    </location>
</feature>
<evidence type="ECO:0000313" key="3">
    <source>
        <dbReference type="EMBL" id="PYI21674.1"/>
    </source>
</evidence>
<protein>
    <submittedName>
        <fullName evidence="3">Uncharacterized protein</fullName>
    </submittedName>
</protein>
<sequence>MREADQNDLPRESPDATFGGMWSGEGIHKHDTTSDHFAGCQEQFRERTRLRNDSHFYKQERKEGRTSLGAERSVVCLVLVCVCVCAFVVVCATRQTPAKTRGGAKTPNEVCSTALGGNLGNWSSYPGQSCW</sequence>
<feature type="compositionally biased region" description="Basic and acidic residues" evidence="1">
    <location>
        <begin position="1"/>
        <end position="14"/>
    </location>
</feature>